<reference evidence="1 2" key="1">
    <citation type="journal article" date="2014" name="PLoS ONE">
        <title>Novel Giant Siphovirus from Bacillus anthracis Features Unusual Genome Characteristics.</title>
        <authorList>
            <person name="Ganz H.H."/>
            <person name="Law C."/>
            <person name="Schmuki M."/>
            <person name="Eichenseher F."/>
            <person name="Calendar R."/>
            <person name="Loessner M.J."/>
            <person name="Getz W.M."/>
            <person name="Korlach J."/>
            <person name="Beyer W."/>
            <person name="Klumpp J."/>
        </authorList>
    </citation>
    <scope>NUCLEOTIDE SEQUENCE [LARGE SCALE GENOMIC DNA]</scope>
</reference>
<dbReference type="GeneID" id="17825173"/>
<dbReference type="KEGG" id="vg:17825173"/>
<name>U5JA12_9CAUD</name>
<dbReference type="Proteomes" id="UP000017661">
    <property type="component" value="Segment"/>
</dbReference>
<evidence type="ECO:0000313" key="2">
    <source>
        <dbReference type="Proteomes" id="UP000017661"/>
    </source>
</evidence>
<accession>U5JA12</accession>
<dbReference type="EMBL" id="KC481682">
    <property type="protein sequence ID" value="AGI11980.1"/>
    <property type="molecule type" value="Genomic_DNA"/>
</dbReference>
<sequence>MRNLKEMTIQELEREIFHLKHFMPTENLLPIYKELAKKRKARREMV</sequence>
<dbReference type="RefSeq" id="YP_008873285.1">
    <property type="nucleotide sequence ID" value="NC_023007.1"/>
</dbReference>
<keyword evidence="2" id="KW-1185">Reference proteome</keyword>
<evidence type="ECO:0000313" key="1">
    <source>
        <dbReference type="EMBL" id="AGI11980.1"/>
    </source>
</evidence>
<organism evidence="1 2">
    <name type="scientific">Bacillus phage vB_BanS-Tsamsa</name>
    <dbReference type="NCBI Taxonomy" id="1308863"/>
    <lineage>
        <taxon>Viruses</taxon>
        <taxon>Duplodnaviria</taxon>
        <taxon>Heunggongvirae</taxon>
        <taxon>Uroviricota</taxon>
        <taxon>Caudoviricetes</taxon>
        <taxon>Joanripponvirinae</taxon>
        <taxon>Tsamsavirus</taxon>
        <taxon>Tsamsavirus tsamsa</taxon>
    </lineage>
</organism>
<protein>
    <submittedName>
        <fullName evidence="1">Uncharacterized protein</fullName>
    </submittedName>
</protein>
<proteinExistence type="predicted"/>